<sequence>MGPAHRQPDHLNNEGTAATEFKGVWSVPGERAPTPVCTNASDHIVISCSVRSLHSVSTRLCHDSAQGAGNGFSATPARKHLIWVQPGSEHTRTCCSSGSYNSRTPGGQEAAEGTAAAVACAVRTPELAGCQQTQGQAGSITVQAPKPKTGGPRLPQMRYWVANTDYPLRL</sequence>
<name>A0AAV7PJF1_PLEWA</name>
<reference evidence="1" key="1">
    <citation type="journal article" date="2022" name="bioRxiv">
        <title>Sequencing and chromosome-scale assembly of the giantPleurodeles waltlgenome.</title>
        <authorList>
            <person name="Brown T."/>
            <person name="Elewa A."/>
            <person name="Iarovenko S."/>
            <person name="Subramanian E."/>
            <person name="Araus A.J."/>
            <person name="Petzold A."/>
            <person name="Susuki M."/>
            <person name="Suzuki K.-i.T."/>
            <person name="Hayashi T."/>
            <person name="Toyoda A."/>
            <person name="Oliveira C."/>
            <person name="Osipova E."/>
            <person name="Leigh N.D."/>
            <person name="Simon A."/>
            <person name="Yun M.H."/>
        </authorList>
    </citation>
    <scope>NUCLEOTIDE SEQUENCE</scope>
    <source>
        <strain evidence="1">20211129_DDA</strain>
        <tissue evidence="1">Liver</tissue>
    </source>
</reference>
<comment type="caution">
    <text evidence="1">The sequence shown here is derived from an EMBL/GenBank/DDBJ whole genome shotgun (WGS) entry which is preliminary data.</text>
</comment>
<protein>
    <submittedName>
        <fullName evidence="1">Uncharacterized protein</fullName>
    </submittedName>
</protein>
<evidence type="ECO:0000313" key="2">
    <source>
        <dbReference type="Proteomes" id="UP001066276"/>
    </source>
</evidence>
<dbReference type="AlphaFoldDB" id="A0AAV7PJF1"/>
<gene>
    <name evidence="1" type="ORF">NDU88_005880</name>
</gene>
<keyword evidence="2" id="KW-1185">Reference proteome</keyword>
<proteinExistence type="predicted"/>
<dbReference type="Proteomes" id="UP001066276">
    <property type="component" value="Chromosome 7"/>
</dbReference>
<organism evidence="1 2">
    <name type="scientific">Pleurodeles waltl</name>
    <name type="common">Iberian ribbed newt</name>
    <dbReference type="NCBI Taxonomy" id="8319"/>
    <lineage>
        <taxon>Eukaryota</taxon>
        <taxon>Metazoa</taxon>
        <taxon>Chordata</taxon>
        <taxon>Craniata</taxon>
        <taxon>Vertebrata</taxon>
        <taxon>Euteleostomi</taxon>
        <taxon>Amphibia</taxon>
        <taxon>Batrachia</taxon>
        <taxon>Caudata</taxon>
        <taxon>Salamandroidea</taxon>
        <taxon>Salamandridae</taxon>
        <taxon>Pleurodelinae</taxon>
        <taxon>Pleurodeles</taxon>
    </lineage>
</organism>
<accession>A0AAV7PJF1</accession>
<dbReference type="EMBL" id="JANPWB010000011">
    <property type="protein sequence ID" value="KAJ1127481.1"/>
    <property type="molecule type" value="Genomic_DNA"/>
</dbReference>
<evidence type="ECO:0000313" key="1">
    <source>
        <dbReference type="EMBL" id="KAJ1127481.1"/>
    </source>
</evidence>